<dbReference type="EMBL" id="JAZAQF010000069">
    <property type="protein sequence ID" value="MFG3818343.1"/>
    <property type="molecule type" value="Genomic_DNA"/>
</dbReference>
<gene>
    <name evidence="1" type="ORF">VPK24_11900</name>
</gene>
<dbReference type="InterPro" id="IPR014951">
    <property type="entry name" value="DUF1822"/>
</dbReference>
<dbReference type="Pfam" id="PF08852">
    <property type="entry name" value="DUF1822"/>
    <property type="match status" value="1"/>
</dbReference>
<evidence type="ECO:0000313" key="1">
    <source>
        <dbReference type="EMBL" id="MFG3818343.1"/>
    </source>
</evidence>
<keyword evidence="2" id="KW-1185">Reference proteome</keyword>
<dbReference type="Proteomes" id="UP001604335">
    <property type="component" value="Unassembled WGS sequence"/>
</dbReference>
<evidence type="ECO:0000313" key="2">
    <source>
        <dbReference type="Proteomes" id="UP001604335"/>
    </source>
</evidence>
<name>A0ABW7CEA5_9CYAN</name>
<sequence>MTLDPTSPNPQPTEANQFHETITIPLRAKHRATAEQFAKAATHPDQRDVIYHNTLAILALSDWLHWLQIPHSHQNCESWDSVIRGFDDVADLAIEEVGRVECRPVFPGADSLEIAPESQADRVGYFAIGLNLQTVDRPEATLIGFIPTSALFDQEQIWLSELQSLDDFLEWWDAKVAETRAVKSDTSQQNVSTSNAVVGSEIDSKINPEINLKINSEINSEINPRTNPEPDSELYPEVQPTGAKPAVSLMPWLENQFEHGWQNLSSLLQDILEPDSFGVSYRKQPKITGAKILEIENLEKSILLTVAIGHHEPTEEEEIRPENLPESLLLWDITIRLQNLDVETPLPNELQLTLLDHLGQTVEQFTPEVHTSLQIDFIADPGETFMAQVVLGDFKVIETLTAPSL</sequence>
<accession>A0ABW7CEA5</accession>
<dbReference type="RefSeq" id="WP_393013640.1">
    <property type="nucleotide sequence ID" value="NZ_JAZAQF010000069.1"/>
</dbReference>
<protein>
    <submittedName>
        <fullName evidence="1">DUF1822 family protein</fullName>
    </submittedName>
</protein>
<organism evidence="1 2">
    <name type="scientific">Limnothrix redekei LRLZ20PSL1</name>
    <dbReference type="NCBI Taxonomy" id="3112953"/>
    <lineage>
        <taxon>Bacteria</taxon>
        <taxon>Bacillati</taxon>
        <taxon>Cyanobacteriota</taxon>
        <taxon>Cyanophyceae</taxon>
        <taxon>Pseudanabaenales</taxon>
        <taxon>Pseudanabaenaceae</taxon>
        <taxon>Limnothrix</taxon>
    </lineage>
</organism>
<comment type="caution">
    <text evidence="1">The sequence shown here is derived from an EMBL/GenBank/DDBJ whole genome shotgun (WGS) entry which is preliminary data.</text>
</comment>
<proteinExistence type="predicted"/>
<reference evidence="2" key="1">
    <citation type="journal article" date="2024" name="Algal Res.">
        <title>Biochemical, toxicological and genomic investigation of a high-biomass producing Limnothrix strain isolated from Italian shallow drinking water reservoir.</title>
        <authorList>
            <person name="Simonazzi M."/>
            <person name="Shishido T.K."/>
            <person name="Delbaje E."/>
            <person name="Wahlsten M."/>
            <person name="Fewer D.P."/>
            <person name="Sivonen K."/>
            <person name="Pezzolesi L."/>
            <person name="Pistocchi R."/>
        </authorList>
    </citation>
    <scope>NUCLEOTIDE SEQUENCE [LARGE SCALE GENOMIC DNA]</scope>
    <source>
        <strain evidence="2">LRLZ20PSL1</strain>
    </source>
</reference>